<organism evidence="1 2">
    <name type="scientific">Mycobacterium leprae</name>
    <dbReference type="NCBI Taxonomy" id="1769"/>
    <lineage>
        <taxon>Bacteria</taxon>
        <taxon>Bacillati</taxon>
        <taxon>Actinomycetota</taxon>
        <taxon>Actinomycetes</taxon>
        <taxon>Mycobacteriales</taxon>
        <taxon>Mycobacteriaceae</taxon>
        <taxon>Mycobacterium</taxon>
    </lineage>
</organism>
<name>A0AAD0KRR1_MYCLR</name>
<sequence>MSYKDQAAKVAFVEVNLAYGSRTCCECGMSRQTESSFSKRL</sequence>
<reference evidence="1 2" key="1">
    <citation type="submission" date="2018-05" db="EMBL/GenBank/DDBJ databases">
        <title>Evolution of small genomes with special reference to Mycobacterium leprae.</title>
        <authorList>
            <person name="Mohanty P.S."/>
            <person name="Bansal A.K."/>
            <person name="Gupta U.D."/>
            <person name="Naaz F."/>
            <person name="Dwivedi V.D."/>
            <person name="Singh H."/>
            <person name="Gupta G."/>
            <person name="Sharma S."/>
            <person name="Arora M."/>
        </authorList>
    </citation>
    <scope>NUCLEOTIDE SEQUENCE [LARGE SCALE GENOMIC DNA]</scope>
    <source>
        <strain evidence="1 2">MRHRU-235-G</strain>
    </source>
</reference>
<dbReference type="Proteomes" id="UP000249682">
    <property type="component" value="Chromosome"/>
</dbReference>
<proteinExistence type="predicted"/>
<evidence type="ECO:0000313" key="1">
    <source>
        <dbReference type="EMBL" id="AWV48418.1"/>
    </source>
</evidence>
<evidence type="ECO:0008006" key="3">
    <source>
        <dbReference type="Google" id="ProtNLM"/>
    </source>
</evidence>
<dbReference type="AlphaFoldDB" id="A0AAD0KRR1"/>
<gene>
    <name evidence="1" type="ORF">DIJ64_11115</name>
</gene>
<protein>
    <recommendedName>
        <fullName evidence="3">Transposase</fullName>
    </recommendedName>
</protein>
<dbReference type="EMBL" id="CP029543">
    <property type="protein sequence ID" value="AWV48418.1"/>
    <property type="molecule type" value="Genomic_DNA"/>
</dbReference>
<evidence type="ECO:0000313" key="2">
    <source>
        <dbReference type="Proteomes" id="UP000249682"/>
    </source>
</evidence>
<accession>A0AAD0KRR1</accession>